<evidence type="ECO:0000313" key="2">
    <source>
        <dbReference type="EnsemblPlants" id="OPUNC01G18650.1"/>
    </source>
</evidence>
<organism evidence="2">
    <name type="scientific">Oryza punctata</name>
    <name type="common">Red rice</name>
    <dbReference type="NCBI Taxonomy" id="4537"/>
    <lineage>
        <taxon>Eukaryota</taxon>
        <taxon>Viridiplantae</taxon>
        <taxon>Streptophyta</taxon>
        <taxon>Embryophyta</taxon>
        <taxon>Tracheophyta</taxon>
        <taxon>Spermatophyta</taxon>
        <taxon>Magnoliopsida</taxon>
        <taxon>Liliopsida</taxon>
        <taxon>Poales</taxon>
        <taxon>Poaceae</taxon>
        <taxon>BOP clade</taxon>
        <taxon>Oryzoideae</taxon>
        <taxon>Oryzeae</taxon>
        <taxon>Oryzinae</taxon>
        <taxon>Oryza</taxon>
    </lineage>
</organism>
<evidence type="ECO:0000256" key="1">
    <source>
        <dbReference type="SAM" id="MobiDB-lite"/>
    </source>
</evidence>
<protein>
    <submittedName>
        <fullName evidence="2">Uncharacterized protein</fullName>
    </submittedName>
</protein>
<dbReference type="HOGENOM" id="CLU_1172292_0_0_1"/>
<dbReference type="EnsemblPlants" id="OPUNC01G18650.1">
    <property type="protein sequence ID" value="OPUNC01G18650.1"/>
    <property type="gene ID" value="OPUNC01G18650"/>
</dbReference>
<sequence length="237" mass="25346">MGLGSPHGPGFGVAAGGSAPLGAIPDFCTCPGSKGSGLLSTARCFGSKRATKAPIYYPMVGLNEKIETLCKAKNYVRSLLQVDHVPASVIAHNPFTSLVLPKRKPAYDCAPPVVKRAANSKWAMIPVQHDSWLIEMIQSDQTDVGNELVLHNVLPLQIQSPSSPHPVSSVALMPPRAPVEKRDELQIDPRMGIGKPRGNSAKKLKEFAACGMSPEEVAETSLGGERRKKLPIPEIDD</sequence>
<reference evidence="2" key="2">
    <citation type="submission" date="2018-05" db="EMBL/GenBank/DDBJ databases">
        <title>OpunRS2 (Oryza punctata Reference Sequence Version 2).</title>
        <authorList>
            <person name="Zhang J."/>
            <person name="Kudrna D."/>
            <person name="Lee S."/>
            <person name="Talag J."/>
            <person name="Welchert J."/>
            <person name="Wing R.A."/>
        </authorList>
    </citation>
    <scope>NUCLEOTIDE SEQUENCE [LARGE SCALE GENOMIC DNA]</scope>
</reference>
<dbReference type="OMA" id="ELKFDHR"/>
<feature type="region of interest" description="Disordered" evidence="1">
    <location>
        <begin position="214"/>
        <end position="237"/>
    </location>
</feature>
<proteinExistence type="predicted"/>
<accession>A0A0E0JJN3</accession>
<reference evidence="2" key="1">
    <citation type="submission" date="2015-04" db="UniProtKB">
        <authorList>
            <consortium name="EnsemblPlants"/>
        </authorList>
    </citation>
    <scope>IDENTIFICATION</scope>
</reference>
<dbReference type="Gramene" id="OPUNC01G18650.1">
    <property type="protein sequence ID" value="OPUNC01G18650.1"/>
    <property type="gene ID" value="OPUNC01G18650"/>
</dbReference>
<dbReference type="AlphaFoldDB" id="A0A0E0JJN3"/>
<name>A0A0E0JJN3_ORYPU</name>
<dbReference type="Proteomes" id="UP000026962">
    <property type="component" value="Chromosome 1"/>
</dbReference>
<keyword evidence="3" id="KW-1185">Reference proteome</keyword>
<evidence type="ECO:0000313" key="3">
    <source>
        <dbReference type="Proteomes" id="UP000026962"/>
    </source>
</evidence>